<evidence type="ECO:0000256" key="2">
    <source>
        <dbReference type="SAM" id="Phobius"/>
    </source>
</evidence>
<dbReference type="PANTHER" id="PTHR31561">
    <property type="entry name" value="3-KETOACYL-COA SYNTHASE"/>
    <property type="match status" value="1"/>
</dbReference>
<gene>
    <name evidence="5" type="ORF">WJX81_004744</name>
</gene>
<accession>A0AAW1S6D0</accession>
<dbReference type="EC" id="2.3.1.-" evidence="1"/>
<feature type="domain" description="Chalcone/stilbene synthase C-terminal" evidence="3">
    <location>
        <begin position="381"/>
        <end position="452"/>
    </location>
</feature>
<keyword evidence="2" id="KW-0812">Transmembrane</keyword>
<dbReference type="PIRSF" id="PIRSF036417">
    <property type="entry name" value="3-ktacl-CoA_syn"/>
    <property type="match status" value="1"/>
</dbReference>
<name>A0AAW1S6D0_9CHLO</name>
<dbReference type="CDD" id="cd00831">
    <property type="entry name" value="CHS_like"/>
    <property type="match status" value="1"/>
</dbReference>
<dbReference type="GO" id="GO:0006633">
    <property type="term" value="P:fatty acid biosynthetic process"/>
    <property type="evidence" value="ECO:0007669"/>
    <property type="project" value="InterPro"/>
</dbReference>
<dbReference type="Pfam" id="PF08392">
    <property type="entry name" value="FAE1_CUT1_RppA"/>
    <property type="match status" value="1"/>
</dbReference>
<evidence type="ECO:0000259" key="4">
    <source>
        <dbReference type="Pfam" id="PF08392"/>
    </source>
</evidence>
<dbReference type="Pfam" id="PF02797">
    <property type="entry name" value="Chal_sti_synt_C"/>
    <property type="match status" value="1"/>
</dbReference>
<dbReference type="SUPFAM" id="SSF53901">
    <property type="entry name" value="Thiolase-like"/>
    <property type="match status" value="2"/>
</dbReference>
<dbReference type="GO" id="GO:0016020">
    <property type="term" value="C:membrane"/>
    <property type="evidence" value="ECO:0007669"/>
    <property type="project" value="InterPro"/>
</dbReference>
<protein>
    <recommendedName>
        <fullName evidence="1">3-ketoacyl-CoA synthase</fullName>
        <ecNumber evidence="1">2.3.1.-</ecNumber>
    </recommendedName>
</protein>
<dbReference type="InterPro" id="IPR012328">
    <property type="entry name" value="Chalcone/stilbene_synt_C"/>
</dbReference>
<feature type="domain" description="FAE" evidence="4">
    <location>
        <begin position="73"/>
        <end position="362"/>
    </location>
</feature>
<dbReference type="GO" id="GO:0016747">
    <property type="term" value="F:acyltransferase activity, transferring groups other than amino-acyl groups"/>
    <property type="evidence" value="ECO:0007669"/>
    <property type="project" value="InterPro"/>
</dbReference>
<evidence type="ECO:0000313" key="5">
    <source>
        <dbReference type="EMBL" id="KAK9841814.1"/>
    </source>
</evidence>
<dbReference type="Gene3D" id="3.40.47.10">
    <property type="match status" value="1"/>
</dbReference>
<keyword evidence="1" id="KW-0012">Acyltransferase</keyword>
<dbReference type="AlphaFoldDB" id="A0AAW1S6D0"/>
<proteinExistence type="inferred from homology"/>
<reference evidence="5 6" key="1">
    <citation type="journal article" date="2024" name="Nat. Commun.">
        <title>Phylogenomics reveals the evolutionary origins of lichenization in chlorophyte algae.</title>
        <authorList>
            <person name="Puginier C."/>
            <person name="Libourel C."/>
            <person name="Otte J."/>
            <person name="Skaloud P."/>
            <person name="Haon M."/>
            <person name="Grisel S."/>
            <person name="Petersen M."/>
            <person name="Berrin J.G."/>
            <person name="Delaux P.M."/>
            <person name="Dal Grande F."/>
            <person name="Keller J."/>
        </authorList>
    </citation>
    <scope>NUCLEOTIDE SEQUENCE [LARGE SCALE GENOMIC DNA]</scope>
    <source>
        <strain evidence="5 6">SAG 245.80</strain>
    </source>
</reference>
<sequence>MKGTHEGSPVFEKGSWVSGDFHGDRWQLRIMAALADSFSAAGQHVWEEHILAEVSVANLISACVLLTAAVVWYVMSRARPVYLLDFHVYKPRDELKMSRAAFLQHTRGCKGFTPESITFQEKMVAKGGLGDETYLPDAVHAEPPCPTLAMARAEAEMVMFESVRQVLAACGVSARQVDILIVNCSLFNPTPSLASMIVNHFRMRPSIVTYNLSGMGCSAGLIAIGLAQELLQRYPRARAVVVSTENITQNWYFGNERSMLIPNCLFRVGGAGCLLSNRLADSWRAKYELSHVVRTHMGAQDASYGCVFQREDAQGQVGVHLSKELMAIAGYSLKANITTLGPLVLPASEQLTFLAYLFARKVLGVRCKAYLPDFSLAFEHFCIHTGGRGVLDELEKQLKLTPEAMAPSRAALHRYGNVSSSSIWYVLAQIETTQGVKRGDRVWQIAFGSGFKCNSAVWKARRTITSQHEAWLDRPHPGYPATPMVYA</sequence>
<organism evidence="5 6">
    <name type="scientific">Elliptochloris bilobata</name>
    <dbReference type="NCBI Taxonomy" id="381761"/>
    <lineage>
        <taxon>Eukaryota</taxon>
        <taxon>Viridiplantae</taxon>
        <taxon>Chlorophyta</taxon>
        <taxon>core chlorophytes</taxon>
        <taxon>Trebouxiophyceae</taxon>
        <taxon>Trebouxiophyceae incertae sedis</taxon>
        <taxon>Elliptochloris clade</taxon>
        <taxon>Elliptochloris</taxon>
    </lineage>
</organism>
<dbReference type="InterPro" id="IPR013601">
    <property type="entry name" value="FAE1_typ3_polyketide_synth"/>
</dbReference>
<comment type="caution">
    <text evidence="5">The sequence shown here is derived from an EMBL/GenBank/DDBJ whole genome shotgun (WGS) entry which is preliminary data.</text>
</comment>
<evidence type="ECO:0000259" key="3">
    <source>
        <dbReference type="Pfam" id="PF02797"/>
    </source>
</evidence>
<keyword evidence="2" id="KW-1133">Transmembrane helix</keyword>
<dbReference type="EMBL" id="JALJOU010000010">
    <property type="protein sequence ID" value="KAK9841814.1"/>
    <property type="molecule type" value="Genomic_DNA"/>
</dbReference>
<keyword evidence="6" id="KW-1185">Reference proteome</keyword>
<dbReference type="InterPro" id="IPR012392">
    <property type="entry name" value="3-ktacl-CoA_syn"/>
</dbReference>
<evidence type="ECO:0000256" key="1">
    <source>
        <dbReference type="PIRNR" id="PIRNR036417"/>
    </source>
</evidence>
<evidence type="ECO:0000313" key="6">
    <source>
        <dbReference type="Proteomes" id="UP001445335"/>
    </source>
</evidence>
<dbReference type="Proteomes" id="UP001445335">
    <property type="component" value="Unassembled WGS sequence"/>
</dbReference>
<keyword evidence="1" id="KW-0808">Transferase</keyword>
<comment type="pathway">
    <text evidence="1">Lipid metabolism; fatty acid biosynthesis.</text>
</comment>
<feature type="transmembrane region" description="Helical" evidence="2">
    <location>
        <begin position="56"/>
        <end position="75"/>
    </location>
</feature>
<comment type="similarity">
    <text evidence="1">Belongs to the thiolase-like superfamily. Chalcone/stilbene synthases family.</text>
</comment>
<feature type="transmembrane region" description="Helical" evidence="2">
    <location>
        <begin position="207"/>
        <end position="227"/>
    </location>
</feature>
<dbReference type="InterPro" id="IPR016039">
    <property type="entry name" value="Thiolase-like"/>
</dbReference>
<keyword evidence="2" id="KW-0472">Membrane</keyword>